<evidence type="ECO:0000313" key="4">
    <source>
        <dbReference type="Proteomes" id="UP000030832"/>
    </source>
</evidence>
<comment type="caution">
    <text evidence="3">The sequence shown here is derived from an EMBL/GenBank/DDBJ whole genome shotgun (WGS) entry which is preliminary data.</text>
</comment>
<keyword evidence="4" id="KW-1185">Reference proteome</keyword>
<dbReference type="OrthoDB" id="9810636at2"/>
<organism evidence="3 4">
    <name type="scientific">Halalkalibacter okhensis</name>
    <dbReference type="NCBI Taxonomy" id="333138"/>
    <lineage>
        <taxon>Bacteria</taxon>
        <taxon>Bacillati</taxon>
        <taxon>Bacillota</taxon>
        <taxon>Bacilli</taxon>
        <taxon>Bacillales</taxon>
        <taxon>Bacillaceae</taxon>
        <taxon>Halalkalibacter</taxon>
    </lineage>
</organism>
<dbReference type="AlphaFoldDB" id="A0A0B0IF63"/>
<accession>A0A0B0IF63</accession>
<proteinExistence type="predicted"/>
<dbReference type="RefSeq" id="WP_034630377.1">
    <property type="nucleotide sequence ID" value="NZ_JRJU01000018.1"/>
</dbReference>
<dbReference type="EMBL" id="JRJU01000018">
    <property type="protein sequence ID" value="KHF39517.1"/>
    <property type="molecule type" value="Genomic_DNA"/>
</dbReference>
<dbReference type="GO" id="GO:0030001">
    <property type="term" value="P:metal ion transport"/>
    <property type="evidence" value="ECO:0007669"/>
    <property type="project" value="InterPro"/>
</dbReference>
<dbReference type="Pfam" id="PF01297">
    <property type="entry name" value="ZnuA"/>
    <property type="match status" value="1"/>
</dbReference>
<protein>
    <submittedName>
        <fullName evidence="3">ABC transporter substrate-binding protein</fullName>
    </submittedName>
</protein>
<dbReference type="STRING" id="333138.LQ50_14765"/>
<dbReference type="Gene3D" id="3.40.50.1980">
    <property type="entry name" value="Nitrogenase molybdenum iron protein domain"/>
    <property type="match status" value="3"/>
</dbReference>
<gene>
    <name evidence="3" type="ORF">LQ50_14765</name>
</gene>
<evidence type="ECO:0000313" key="3">
    <source>
        <dbReference type="EMBL" id="KHF39517.1"/>
    </source>
</evidence>
<feature type="chain" id="PRO_5039662385" evidence="2">
    <location>
        <begin position="20"/>
        <end position="392"/>
    </location>
</feature>
<reference evidence="3 4" key="1">
    <citation type="submission" date="2014-09" db="EMBL/GenBank/DDBJ databases">
        <title>Genome sequencing and annotation of Bacillus Okhensis strain Kh10-101T.</title>
        <authorList>
            <person name="Prakash J.S."/>
        </authorList>
    </citation>
    <scope>NUCLEOTIDE SEQUENCE [LARGE SCALE GENOMIC DNA]</scope>
    <source>
        <strain evidence="4">Kh10-101T</strain>
    </source>
</reference>
<name>A0A0B0IF63_9BACI</name>
<feature type="signal peptide" evidence="2">
    <location>
        <begin position="1"/>
        <end position="19"/>
    </location>
</feature>
<dbReference type="InterPro" id="IPR006127">
    <property type="entry name" value="ZnuA-like"/>
</dbReference>
<dbReference type="SUPFAM" id="SSF53807">
    <property type="entry name" value="Helical backbone' metal receptor"/>
    <property type="match status" value="1"/>
</dbReference>
<sequence length="392" mass="44367">MKKLSSLFATVLIASSFLAACGGGNEQAEEQPTTEEPIEEIETLELFTTIFPLEDFATKIGGEFVNVTNIVPVGADAHTFEPTAREMITVAEGDAFIYNGAGLEGFVDALIETLEGEGVSIVKASEGIDFIDYDHAHDDHAHEEDEEHDHAHDDHAHEEDEEHDHAHDDHAHEEDEEHDHAHDDHAHEEDEEHDHAHDDHAHEEEEEHDHAHDDHHHDHDEDPHVWLDPILSITLAENIKNTLVELMPEQEEVFTANFEEVKSELEEIDAEFQSMIEAANKDTFLVSHAGYGYWEERYGVQQIGIAGISPTNEPSQRQLQDIIELANEYGLQYVLFEQNIPTKVAEVVKDEVGAEALYLHNLEALVEEDVQNDEDYFSLMRRNIEVLETALQ</sequence>
<evidence type="ECO:0000256" key="1">
    <source>
        <dbReference type="SAM" id="MobiDB-lite"/>
    </source>
</evidence>
<dbReference type="PROSITE" id="PS51257">
    <property type="entry name" value="PROKAR_LIPOPROTEIN"/>
    <property type="match status" value="1"/>
</dbReference>
<keyword evidence="2" id="KW-0732">Signal</keyword>
<dbReference type="InterPro" id="IPR050492">
    <property type="entry name" value="Bact_metal-bind_prot9"/>
</dbReference>
<feature type="region of interest" description="Disordered" evidence="1">
    <location>
        <begin position="140"/>
        <end position="223"/>
    </location>
</feature>
<dbReference type="GO" id="GO:0046872">
    <property type="term" value="F:metal ion binding"/>
    <property type="evidence" value="ECO:0007669"/>
    <property type="project" value="InterPro"/>
</dbReference>
<dbReference type="eggNOG" id="COG0803">
    <property type="taxonomic scope" value="Bacteria"/>
</dbReference>
<dbReference type="Proteomes" id="UP000030832">
    <property type="component" value="Unassembled WGS sequence"/>
</dbReference>
<dbReference type="PANTHER" id="PTHR42953:SF8">
    <property type="entry name" value="ZINT DOMAIN-CONTAINING PROTEIN"/>
    <property type="match status" value="1"/>
</dbReference>
<evidence type="ECO:0000256" key="2">
    <source>
        <dbReference type="SAM" id="SignalP"/>
    </source>
</evidence>
<dbReference type="PANTHER" id="PTHR42953">
    <property type="entry name" value="HIGH-AFFINITY ZINC UPTAKE SYSTEM PROTEIN ZNUA-RELATED"/>
    <property type="match status" value="1"/>
</dbReference>